<dbReference type="GO" id="GO:0061630">
    <property type="term" value="F:ubiquitin protein ligase activity"/>
    <property type="evidence" value="ECO:0007669"/>
    <property type="project" value="UniProtKB-EC"/>
</dbReference>
<dbReference type="Proteomes" id="UP000250321">
    <property type="component" value="Unassembled WGS sequence"/>
</dbReference>
<evidence type="ECO:0000256" key="4">
    <source>
        <dbReference type="ARBA" id="ARBA00022771"/>
    </source>
</evidence>
<keyword evidence="4 6" id="KW-0863">Zinc-finger</keyword>
<reference evidence="8 9" key="1">
    <citation type="submission" date="2018-02" db="EMBL/GenBank/DDBJ databases">
        <title>Draft genome of wild Prunus yedoensis var. nudiflora.</title>
        <authorList>
            <person name="Baek S."/>
            <person name="Kim J.-H."/>
            <person name="Choi K."/>
            <person name="Kim G.-B."/>
            <person name="Cho A."/>
            <person name="Jang H."/>
            <person name="Shin C.-H."/>
            <person name="Yu H.-J."/>
            <person name="Mun J.-H."/>
        </authorList>
    </citation>
    <scope>NUCLEOTIDE SEQUENCE [LARGE SCALE GENOMIC DNA]</scope>
    <source>
        <strain evidence="9">cv. Jeju island</strain>
        <tissue evidence="8">Leaf</tissue>
    </source>
</reference>
<gene>
    <name evidence="8" type="ORF">Pyn_07476</name>
</gene>
<dbReference type="PANTHER" id="PTHR15710:SF184">
    <property type="entry name" value="RING_U-BOX SUPERFAMILY PROTEIN"/>
    <property type="match status" value="1"/>
</dbReference>
<evidence type="ECO:0000256" key="6">
    <source>
        <dbReference type="PROSITE-ProRule" id="PRU00175"/>
    </source>
</evidence>
<dbReference type="SUPFAM" id="SSF57850">
    <property type="entry name" value="RING/U-box"/>
    <property type="match status" value="1"/>
</dbReference>
<proteinExistence type="predicted"/>
<keyword evidence="9" id="KW-1185">Reference proteome</keyword>
<comment type="catalytic activity">
    <reaction evidence="1">
        <text>S-ubiquitinyl-[E2 ubiquitin-conjugating enzyme]-L-cysteine + [acceptor protein]-L-lysine = [E2 ubiquitin-conjugating enzyme]-L-cysteine + N(6)-ubiquitinyl-[acceptor protein]-L-lysine.</text>
        <dbReference type="EC" id="2.3.2.27"/>
    </reaction>
</comment>
<dbReference type="PANTHER" id="PTHR15710">
    <property type="entry name" value="E3 UBIQUITIN-PROTEIN LIGASE PRAJA"/>
    <property type="match status" value="1"/>
</dbReference>
<dbReference type="GO" id="GO:0005737">
    <property type="term" value="C:cytoplasm"/>
    <property type="evidence" value="ECO:0007669"/>
    <property type="project" value="TreeGrafter"/>
</dbReference>
<evidence type="ECO:0000256" key="2">
    <source>
        <dbReference type="ARBA" id="ARBA00012483"/>
    </source>
</evidence>
<dbReference type="Gene3D" id="3.30.40.10">
    <property type="entry name" value="Zinc/RING finger domain, C3HC4 (zinc finger)"/>
    <property type="match status" value="1"/>
</dbReference>
<feature type="domain" description="RING-type" evidence="7">
    <location>
        <begin position="43"/>
        <end position="82"/>
    </location>
</feature>
<organism evidence="8 9">
    <name type="scientific">Prunus yedoensis var. nudiflora</name>
    <dbReference type="NCBI Taxonomy" id="2094558"/>
    <lineage>
        <taxon>Eukaryota</taxon>
        <taxon>Viridiplantae</taxon>
        <taxon>Streptophyta</taxon>
        <taxon>Embryophyta</taxon>
        <taxon>Tracheophyta</taxon>
        <taxon>Spermatophyta</taxon>
        <taxon>Magnoliopsida</taxon>
        <taxon>eudicotyledons</taxon>
        <taxon>Gunneridae</taxon>
        <taxon>Pentapetalae</taxon>
        <taxon>rosids</taxon>
        <taxon>fabids</taxon>
        <taxon>Rosales</taxon>
        <taxon>Rosaceae</taxon>
        <taxon>Amygdaloideae</taxon>
        <taxon>Amygdaleae</taxon>
        <taxon>Prunus</taxon>
    </lineage>
</organism>
<dbReference type="PROSITE" id="PS50089">
    <property type="entry name" value="ZF_RING_2"/>
    <property type="match status" value="1"/>
</dbReference>
<accession>A0A314YKE6</accession>
<sequence>MGMLMEELSDDPQPKPATKASVEELAKLIKIDGVNYGTNTEYCVFCMEKMGEEVTCMPCSHLFHADCVVQWLKLCHTCPVCRFKLPTD</sequence>
<dbReference type="AlphaFoldDB" id="A0A314YKE6"/>
<dbReference type="OrthoDB" id="1916372at2759"/>
<evidence type="ECO:0000256" key="5">
    <source>
        <dbReference type="ARBA" id="ARBA00022833"/>
    </source>
</evidence>
<evidence type="ECO:0000256" key="1">
    <source>
        <dbReference type="ARBA" id="ARBA00000900"/>
    </source>
</evidence>
<dbReference type="GO" id="GO:0008270">
    <property type="term" value="F:zinc ion binding"/>
    <property type="evidence" value="ECO:0007669"/>
    <property type="project" value="UniProtKB-KW"/>
</dbReference>
<dbReference type="EMBL" id="PJQY01000893">
    <property type="protein sequence ID" value="PQQ07103.1"/>
    <property type="molecule type" value="Genomic_DNA"/>
</dbReference>
<evidence type="ECO:0000256" key="3">
    <source>
        <dbReference type="ARBA" id="ARBA00022723"/>
    </source>
</evidence>
<keyword evidence="3" id="KW-0479">Metal-binding</keyword>
<dbReference type="InterPro" id="IPR013083">
    <property type="entry name" value="Znf_RING/FYVE/PHD"/>
</dbReference>
<dbReference type="SMART" id="SM00184">
    <property type="entry name" value="RING"/>
    <property type="match status" value="1"/>
</dbReference>
<name>A0A314YKE6_PRUYE</name>
<dbReference type="InterPro" id="IPR001841">
    <property type="entry name" value="Znf_RING"/>
</dbReference>
<evidence type="ECO:0000259" key="7">
    <source>
        <dbReference type="PROSITE" id="PS50089"/>
    </source>
</evidence>
<keyword evidence="5" id="KW-0862">Zinc</keyword>
<dbReference type="EC" id="2.3.2.27" evidence="2"/>
<dbReference type="Pfam" id="PF13639">
    <property type="entry name" value="zf-RING_2"/>
    <property type="match status" value="1"/>
</dbReference>
<evidence type="ECO:0000313" key="9">
    <source>
        <dbReference type="Proteomes" id="UP000250321"/>
    </source>
</evidence>
<evidence type="ECO:0000313" key="8">
    <source>
        <dbReference type="EMBL" id="PQQ07103.1"/>
    </source>
</evidence>
<dbReference type="STRING" id="2094558.A0A314YKE6"/>
<dbReference type="GO" id="GO:0016567">
    <property type="term" value="P:protein ubiquitination"/>
    <property type="evidence" value="ECO:0007669"/>
    <property type="project" value="TreeGrafter"/>
</dbReference>
<protein>
    <recommendedName>
        <fullName evidence="2">RING-type E3 ubiquitin transferase</fullName>
        <ecNumber evidence="2">2.3.2.27</ecNumber>
    </recommendedName>
</protein>
<comment type="caution">
    <text evidence="8">The sequence shown here is derived from an EMBL/GenBank/DDBJ whole genome shotgun (WGS) entry which is preliminary data.</text>
</comment>